<evidence type="ECO:0000256" key="1">
    <source>
        <dbReference type="SAM" id="MobiDB-lite"/>
    </source>
</evidence>
<dbReference type="AlphaFoldDB" id="A0A1F6CEE3"/>
<feature type="region of interest" description="Disordered" evidence="1">
    <location>
        <begin position="289"/>
        <end position="308"/>
    </location>
</feature>
<accession>A0A1F6CEE3</accession>
<proteinExistence type="predicted"/>
<organism evidence="2 3">
    <name type="scientific">Candidatus Kaiserbacteria bacterium RIFCSPHIGHO2_01_FULL_49_13</name>
    <dbReference type="NCBI Taxonomy" id="1798477"/>
    <lineage>
        <taxon>Bacteria</taxon>
        <taxon>Candidatus Kaiseribacteriota</taxon>
    </lineage>
</organism>
<feature type="region of interest" description="Disordered" evidence="1">
    <location>
        <begin position="90"/>
        <end position="121"/>
    </location>
</feature>
<evidence type="ECO:0000313" key="3">
    <source>
        <dbReference type="Proteomes" id="UP000178344"/>
    </source>
</evidence>
<dbReference type="Proteomes" id="UP000178344">
    <property type="component" value="Unassembled WGS sequence"/>
</dbReference>
<feature type="compositionally biased region" description="Basic and acidic residues" evidence="1">
    <location>
        <begin position="40"/>
        <end position="49"/>
    </location>
</feature>
<protein>
    <submittedName>
        <fullName evidence="2">Uncharacterized protein</fullName>
    </submittedName>
</protein>
<feature type="region of interest" description="Disordered" evidence="1">
    <location>
        <begin position="1"/>
        <end position="52"/>
    </location>
</feature>
<comment type="caution">
    <text evidence="2">The sequence shown here is derived from an EMBL/GenBank/DDBJ whole genome shotgun (WGS) entry which is preliminary data.</text>
</comment>
<reference evidence="2 3" key="1">
    <citation type="journal article" date="2016" name="Nat. Commun.">
        <title>Thousands of microbial genomes shed light on interconnected biogeochemical processes in an aquifer system.</title>
        <authorList>
            <person name="Anantharaman K."/>
            <person name="Brown C.T."/>
            <person name="Hug L.A."/>
            <person name="Sharon I."/>
            <person name="Castelle C.J."/>
            <person name="Probst A.J."/>
            <person name="Thomas B.C."/>
            <person name="Singh A."/>
            <person name="Wilkins M.J."/>
            <person name="Karaoz U."/>
            <person name="Brodie E.L."/>
            <person name="Williams K.H."/>
            <person name="Hubbard S.S."/>
            <person name="Banfield J.F."/>
        </authorList>
    </citation>
    <scope>NUCLEOTIDE SEQUENCE [LARGE SCALE GENOMIC DNA]</scope>
</reference>
<sequence>MSTSGTERSAEKPFNPLFTEEDLKRAAEKPITKTRKKKKVEYEIDEHGKKTNIPLDYDDIRRLNKELDFGEIESGQLAAGLVDALDLQDEQQQARDAAAKQAAETEDNPEPAAPAVKAKRDRGELLFTNSVDVAPKIAGNIKTETKPPEVKQETRPKELTMAEQAEQALARGNLTGREKQNYFHDLNYIYRGFQNDLGHLQDRIVDLKAMIAGSKNEQIRKNRQEMMDEALAEIPQLQQAIPKYAALLQRIDPDRFAKYHAAEAKGLAQAEKQKAPAARRAVVEPIPRAEPVVAAPAPEAEAPKSSELQDKLDSVERDMAEFEKLLVTDDLGRITEAYGKLEEHVNYFKNEWKSDDKKVVAELSAYWDAQNGMGKRFIEAEKAFNEKVQQLEKKPEPPAV</sequence>
<evidence type="ECO:0000313" key="2">
    <source>
        <dbReference type="EMBL" id="OGG47536.1"/>
    </source>
</evidence>
<feature type="compositionally biased region" description="Basic and acidic residues" evidence="1">
    <location>
        <begin position="21"/>
        <end position="31"/>
    </location>
</feature>
<gene>
    <name evidence="2" type="ORF">A2671_02120</name>
</gene>
<dbReference type="EMBL" id="MFKQ01000008">
    <property type="protein sequence ID" value="OGG47536.1"/>
    <property type="molecule type" value="Genomic_DNA"/>
</dbReference>
<feature type="compositionally biased region" description="Low complexity" evidence="1">
    <location>
        <begin position="289"/>
        <end position="300"/>
    </location>
</feature>
<name>A0A1F6CEE3_9BACT</name>
<feature type="compositionally biased region" description="Low complexity" evidence="1">
    <location>
        <begin position="90"/>
        <end position="102"/>
    </location>
</feature>